<evidence type="ECO:0000313" key="2">
    <source>
        <dbReference type="EMBL" id="SAI68016.1"/>
    </source>
</evidence>
<feature type="chain" id="PRO_5009816508" evidence="1">
    <location>
        <begin position="23"/>
        <end position="275"/>
    </location>
</feature>
<evidence type="ECO:0000256" key="1">
    <source>
        <dbReference type="SAM" id="SignalP"/>
    </source>
</evidence>
<keyword evidence="3" id="KW-1185">Reference proteome</keyword>
<dbReference type="GO" id="GO:0016787">
    <property type="term" value="F:hydrolase activity"/>
    <property type="evidence" value="ECO:0007669"/>
    <property type="project" value="UniProtKB-KW"/>
</dbReference>
<dbReference type="PRINTS" id="PR01388">
    <property type="entry name" value="CDTOXINB"/>
</dbReference>
<dbReference type="EMBL" id="LT546645">
    <property type="protein sequence ID" value="SAI68016.1"/>
    <property type="molecule type" value="Genomic_DNA"/>
</dbReference>
<gene>
    <name evidence="2" type="primary">cdtB_1</name>
    <name evidence="2" type="ORF">SAMEA3906487_01048</name>
</gene>
<name>A0A157MJ74_9BORD</name>
<organism evidence="2 3">
    <name type="scientific">Bordetella trematum</name>
    <dbReference type="NCBI Taxonomy" id="123899"/>
    <lineage>
        <taxon>Bacteria</taxon>
        <taxon>Pseudomonadati</taxon>
        <taxon>Pseudomonadota</taxon>
        <taxon>Betaproteobacteria</taxon>
        <taxon>Burkholderiales</taxon>
        <taxon>Alcaligenaceae</taxon>
        <taxon>Bordetella</taxon>
    </lineage>
</organism>
<feature type="signal peptide" evidence="1">
    <location>
        <begin position="1"/>
        <end position="22"/>
    </location>
</feature>
<reference evidence="2 3" key="1">
    <citation type="submission" date="2016-04" db="EMBL/GenBank/DDBJ databases">
        <authorList>
            <consortium name="Pathogen Informatics"/>
        </authorList>
    </citation>
    <scope>NUCLEOTIDE SEQUENCE [LARGE SCALE GENOMIC DNA]</scope>
    <source>
        <strain evidence="2 3">H044680328</strain>
    </source>
</reference>
<dbReference type="KEGG" id="btrm:SAMEA390648701048"/>
<dbReference type="Proteomes" id="UP000076825">
    <property type="component" value="Chromosome 1"/>
</dbReference>
<dbReference type="AlphaFoldDB" id="A0A157MJ74"/>
<protein>
    <submittedName>
        <fullName evidence="2">Deoxyribonuclease CdtB</fullName>
        <ecNumber evidence="2">3.1.-.-</ecNumber>
    </submittedName>
</protein>
<evidence type="ECO:0000313" key="3">
    <source>
        <dbReference type="Proteomes" id="UP000076825"/>
    </source>
</evidence>
<dbReference type="RefSeq" id="WP_063491658.1">
    <property type="nucleotide sequence ID" value="NZ_CP016340.1"/>
</dbReference>
<sequence>MNRHVYALGLFCAAWLGAPAHADINAYTVTTWNMQADDQNTGVKWPFYGTYLMLPPGGADILLVQNAGDLLRNTTPTRRLIPKLGKTSFTESRWNIPAVSKNPLWLYKADVNAANLQGNLSIVSLKRADTVITLPGVTPESSPIFGILLENTAFFNVLARRDGKDAASIVNRIYSYFLHEAPVWQQRADWWIGGTFDLAPAELSRQLDLDPTLRSLVKIVHPDNSTTLSDRESDYLIVGNARSIPPEVTSVPSVLVNRMRGQQGSNHMPVGLLRQ</sequence>
<dbReference type="PATRIC" id="fig|123899.6.peg.1028"/>
<dbReference type="InterPro" id="IPR003539">
    <property type="entry name" value="CD_toxinB"/>
</dbReference>
<keyword evidence="1" id="KW-0732">Signal</keyword>
<keyword evidence="2" id="KW-0378">Hydrolase</keyword>
<dbReference type="STRING" id="123899.SAMEA3906487_01048"/>
<dbReference type="GeneID" id="56587548"/>
<accession>A0A157MJ74</accession>
<dbReference type="InterPro" id="IPR036691">
    <property type="entry name" value="Endo/exonu/phosph_ase_sf"/>
</dbReference>
<dbReference type="EC" id="3.1.-.-" evidence="2"/>
<proteinExistence type="predicted"/>
<dbReference type="Gene3D" id="3.60.10.10">
    <property type="entry name" value="Endonuclease/exonuclease/phosphatase"/>
    <property type="match status" value="1"/>
</dbReference>